<dbReference type="InterPro" id="IPR025965">
    <property type="entry name" value="FlgD/Vpr_Ig-like"/>
</dbReference>
<dbReference type="Proteomes" id="UP000220102">
    <property type="component" value="Unassembled WGS sequence"/>
</dbReference>
<feature type="chain" id="PRO_5012021134" description="LTD domain-containing protein" evidence="2">
    <location>
        <begin position="20"/>
        <end position="598"/>
    </location>
</feature>
<feature type="region of interest" description="Disordered" evidence="1">
    <location>
        <begin position="168"/>
        <end position="196"/>
    </location>
</feature>
<name>A0A2A8D1V6_9BACT</name>
<keyword evidence="2" id="KW-0732">Signal</keyword>
<feature type="domain" description="LTD" evidence="3">
    <location>
        <begin position="31"/>
        <end position="153"/>
    </location>
</feature>
<feature type="domain" description="FlgD/Vpr Ig-like" evidence="4">
    <location>
        <begin position="513"/>
        <end position="573"/>
    </location>
</feature>
<dbReference type="Gene3D" id="2.60.40.4070">
    <property type="match status" value="1"/>
</dbReference>
<evidence type="ECO:0000256" key="2">
    <source>
        <dbReference type="SAM" id="SignalP"/>
    </source>
</evidence>
<dbReference type="EMBL" id="PDEQ01000001">
    <property type="protein sequence ID" value="PEN14939.1"/>
    <property type="molecule type" value="Genomic_DNA"/>
</dbReference>
<dbReference type="Pfam" id="PF00932">
    <property type="entry name" value="LTD"/>
    <property type="match status" value="1"/>
</dbReference>
<evidence type="ECO:0008006" key="7">
    <source>
        <dbReference type="Google" id="ProtNLM"/>
    </source>
</evidence>
<keyword evidence="6" id="KW-1185">Reference proteome</keyword>
<dbReference type="InterPro" id="IPR001322">
    <property type="entry name" value="Lamin_tail_dom"/>
</dbReference>
<protein>
    <recommendedName>
        <fullName evidence="7">LTD domain-containing protein</fullName>
    </recommendedName>
</protein>
<dbReference type="OrthoDB" id="9758406at2"/>
<reference evidence="5 6" key="1">
    <citation type="submission" date="2017-10" db="EMBL/GenBank/DDBJ databases">
        <title>Draft genome of Longibacter Salinarum.</title>
        <authorList>
            <person name="Goh K.M."/>
            <person name="Shamsir M.S."/>
            <person name="Lim S.W."/>
        </authorList>
    </citation>
    <scope>NUCLEOTIDE SEQUENCE [LARGE SCALE GENOMIC DNA]</scope>
    <source>
        <strain evidence="5 6">KCTC 52045</strain>
    </source>
</reference>
<feature type="signal peptide" evidence="2">
    <location>
        <begin position="1"/>
        <end position="19"/>
    </location>
</feature>
<evidence type="ECO:0000256" key="1">
    <source>
        <dbReference type="SAM" id="MobiDB-lite"/>
    </source>
</evidence>
<dbReference type="SUPFAM" id="SSF74853">
    <property type="entry name" value="Lamin A/C globular tail domain"/>
    <property type="match status" value="1"/>
</dbReference>
<organism evidence="5 6">
    <name type="scientific">Longibacter salinarum</name>
    <dbReference type="NCBI Taxonomy" id="1850348"/>
    <lineage>
        <taxon>Bacteria</taxon>
        <taxon>Pseudomonadati</taxon>
        <taxon>Rhodothermota</taxon>
        <taxon>Rhodothermia</taxon>
        <taxon>Rhodothermales</taxon>
        <taxon>Salisaetaceae</taxon>
        <taxon>Longibacter</taxon>
    </lineage>
</organism>
<gene>
    <name evidence="5" type="ORF">CRI94_01205</name>
</gene>
<dbReference type="Pfam" id="PF13860">
    <property type="entry name" value="FlgD_ig"/>
    <property type="match status" value="1"/>
</dbReference>
<evidence type="ECO:0000259" key="4">
    <source>
        <dbReference type="Pfam" id="PF13860"/>
    </source>
</evidence>
<dbReference type="RefSeq" id="WP_098073837.1">
    <property type="nucleotide sequence ID" value="NZ_PDEQ01000001.1"/>
</dbReference>
<proteinExistence type="predicted"/>
<evidence type="ECO:0000313" key="6">
    <source>
        <dbReference type="Proteomes" id="UP000220102"/>
    </source>
</evidence>
<sequence>MIRLVYVAIAFGCITTGLAASSSEPGSSRFPSGPLVINEVHAAPNDSDAEFIEILNRSDRTLPLSELTYADANEDFDPVVPASGPPLPSDLPPGHYLVLVRDSTAAARAFPDLWTQTPSDAIVVAPPGWEGLNNGGDVVNIRIGGNLSDQLTYDGDWFPRNTSLERIDPNGPSAAFNVRPSTNGASPGRRNTQYAPDTTAPKITFAEERPDEAGGEPKVRLYLDEGVASQSVHADNFEVRGRPVHDATLHEDLRTIDLAVKAPLRDQSDSPLVSASGLADRTGNARDKDEIIVALQPTEGDLRWTEIMYDPRADGHDGWPDQSEYLEMVNLSTYQLTLHGLQVTGATDEHGETDQLAAVSQTKAISPQSYALIYASGDLRGSTPEERQSSLNEAFPDMANSGGVLIEEDRSSLRLTNSGRSIVLRSEAGELIDSLLYDPDWHADDLASTDGVSLAKISLTAESTSLVAWTSSAHPDGGTPGHKNSVHLPQEQSAVTASVTVSPSPFSRSRDGATRIQYHLERPAGTIRVRIYDAHGRLVRTLVQSKRTGSEGELLWDGRTDDGHAVRMGIYVVLFESVDVDGASLETARAPVVVARER</sequence>
<feature type="compositionally biased region" description="Polar residues" evidence="1">
    <location>
        <begin position="179"/>
        <end position="196"/>
    </location>
</feature>
<dbReference type="AlphaFoldDB" id="A0A2A8D1V6"/>
<evidence type="ECO:0000313" key="5">
    <source>
        <dbReference type="EMBL" id="PEN14939.1"/>
    </source>
</evidence>
<dbReference type="InterPro" id="IPR036415">
    <property type="entry name" value="Lamin_tail_dom_sf"/>
</dbReference>
<comment type="caution">
    <text evidence="5">The sequence shown here is derived from an EMBL/GenBank/DDBJ whole genome shotgun (WGS) entry which is preliminary data.</text>
</comment>
<accession>A0A2A8D1V6</accession>
<evidence type="ECO:0000259" key="3">
    <source>
        <dbReference type="Pfam" id="PF00932"/>
    </source>
</evidence>